<sequence length="423" mass="45567">MKKIMLKAPMGLAVAFATSHVFASGFALNEQSISGMGSGFAGRSSSAEDASTVFGNPAGMSRLKSEQVSLGAATLFAKNDISQTRSTFGGQEDGDVVPTTTVPMGYYVKPIDEHWAFGVGFYVPFGLITDYGSGFAGRYYGNKSEVTTLTFQPTISYAFNDRVSIGFGPTINRISGEITGMVPNPLSPGRNDGKLKSNGDDTALGFNAGVLVQATDRTRVGLTYHSKVSYHLDAKTKVSNGIFSAIGLSGRSYDASLDVDTPESVDVSVTHQLDNDWTLYAGSTWTRWSRFKELTIENTGLPPLLSGSLGTITEEQDWHDTWAHAIGTSYQLNSQWVLRAGFSVDQSPANNTNRGPRIPTGDRKIVSFGAGWTPVDNVTIDVAYSYLWEESVRVNETSATRGAYSSKYKNSASGFGTSVSYRF</sequence>
<evidence type="ECO:0000256" key="5">
    <source>
        <dbReference type="ARBA" id="ARBA00022729"/>
    </source>
</evidence>
<dbReference type="GO" id="GO:0009279">
    <property type="term" value="C:cell outer membrane"/>
    <property type="evidence" value="ECO:0007669"/>
    <property type="project" value="UniProtKB-SubCell"/>
</dbReference>
<reference evidence="9 10" key="1">
    <citation type="submission" date="2015-03" db="EMBL/GenBank/DDBJ databases">
        <title>Pseudomonas fluorescens 1855-344 Genome sequencing and assembly.</title>
        <authorList>
            <person name="Eng W.W.H."/>
            <person name="Gan H.M."/>
            <person name="Savka M.A."/>
        </authorList>
    </citation>
    <scope>NUCLEOTIDE SEQUENCE [LARGE SCALE GENOMIC DNA]</scope>
    <source>
        <strain evidence="9 10">1855-344</strain>
    </source>
</reference>
<gene>
    <name evidence="9" type="ORF">VP02_17680</name>
</gene>
<evidence type="ECO:0000256" key="1">
    <source>
        <dbReference type="ARBA" id="ARBA00004571"/>
    </source>
</evidence>
<dbReference type="EMBL" id="JZXC01000017">
    <property type="protein sequence ID" value="KKA06462.1"/>
    <property type="molecule type" value="Genomic_DNA"/>
</dbReference>
<accession>A0A0F4XKK3</accession>
<evidence type="ECO:0000256" key="8">
    <source>
        <dbReference type="SAM" id="SignalP"/>
    </source>
</evidence>
<dbReference type="Pfam" id="PF03349">
    <property type="entry name" value="Toluene_X"/>
    <property type="match status" value="1"/>
</dbReference>
<keyword evidence="4" id="KW-0812">Transmembrane</keyword>
<dbReference type="Proteomes" id="UP000033662">
    <property type="component" value="Unassembled WGS sequence"/>
</dbReference>
<dbReference type="PANTHER" id="PTHR35093:SF8">
    <property type="entry name" value="OUTER MEMBRANE PROTEIN NMB0088-RELATED"/>
    <property type="match status" value="1"/>
</dbReference>
<evidence type="ECO:0000256" key="7">
    <source>
        <dbReference type="ARBA" id="ARBA00023237"/>
    </source>
</evidence>
<keyword evidence="7" id="KW-0998">Cell outer membrane</keyword>
<dbReference type="InterPro" id="IPR005017">
    <property type="entry name" value="OMPP1/FadL/TodX"/>
</dbReference>
<dbReference type="OrthoDB" id="19849at2"/>
<dbReference type="SUPFAM" id="SSF56935">
    <property type="entry name" value="Porins"/>
    <property type="match status" value="1"/>
</dbReference>
<protein>
    <submittedName>
        <fullName evidence="9">Long-chain fatty acid transport protein</fullName>
    </submittedName>
</protein>
<keyword evidence="3" id="KW-1134">Transmembrane beta strand</keyword>
<dbReference type="GO" id="GO:0015483">
    <property type="term" value="F:long-chain fatty acid transporting porin activity"/>
    <property type="evidence" value="ECO:0007669"/>
    <property type="project" value="TreeGrafter"/>
</dbReference>
<comment type="similarity">
    <text evidence="2">Belongs to the OmpP1/FadL family.</text>
</comment>
<evidence type="ECO:0000256" key="2">
    <source>
        <dbReference type="ARBA" id="ARBA00008163"/>
    </source>
</evidence>
<feature type="signal peptide" evidence="8">
    <location>
        <begin position="1"/>
        <end position="23"/>
    </location>
</feature>
<name>A0A0F4XKK3_9PSED</name>
<dbReference type="PANTHER" id="PTHR35093">
    <property type="entry name" value="OUTER MEMBRANE PROTEIN NMB0088-RELATED"/>
    <property type="match status" value="1"/>
</dbReference>
<organism evidence="9 10">
    <name type="scientific">Pseudomonas kilonensis</name>
    <dbReference type="NCBI Taxonomy" id="132476"/>
    <lineage>
        <taxon>Bacteria</taxon>
        <taxon>Pseudomonadati</taxon>
        <taxon>Pseudomonadota</taxon>
        <taxon>Gammaproteobacteria</taxon>
        <taxon>Pseudomonadales</taxon>
        <taxon>Pseudomonadaceae</taxon>
        <taxon>Pseudomonas</taxon>
    </lineage>
</organism>
<evidence type="ECO:0000256" key="3">
    <source>
        <dbReference type="ARBA" id="ARBA00022452"/>
    </source>
</evidence>
<keyword evidence="5 8" id="KW-0732">Signal</keyword>
<comment type="subcellular location">
    <subcellularLocation>
        <location evidence="1">Cell outer membrane</location>
        <topology evidence="1">Multi-pass membrane protein</topology>
    </subcellularLocation>
</comment>
<feature type="chain" id="PRO_5002481261" evidence="8">
    <location>
        <begin position="24"/>
        <end position="423"/>
    </location>
</feature>
<comment type="caution">
    <text evidence="9">The sequence shown here is derived from an EMBL/GenBank/DDBJ whole genome shotgun (WGS) entry which is preliminary data.</text>
</comment>
<evidence type="ECO:0000256" key="4">
    <source>
        <dbReference type="ARBA" id="ARBA00022692"/>
    </source>
</evidence>
<evidence type="ECO:0000256" key="6">
    <source>
        <dbReference type="ARBA" id="ARBA00023136"/>
    </source>
</evidence>
<evidence type="ECO:0000313" key="10">
    <source>
        <dbReference type="Proteomes" id="UP000033662"/>
    </source>
</evidence>
<keyword evidence="6" id="KW-0472">Membrane</keyword>
<dbReference type="PATRIC" id="fig|132476.4.peg.1692"/>
<proteinExistence type="inferred from homology"/>
<evidence type="ECO:0000313" key="9">
    <source>
        <dbReference type="EMBL" id="KKA06462.1"/>
    </source>
</evidence>
<dbReference type="Gene3D" id="2.40.160.60">
    <property type="entry name" value="Outer membrane protein transport protein (OMPP1/FadL/TodX)"/>
    <property type="match status" value="1"/>
</dbReference>
<dbReference type="AlphaFoldDB" id="A0A0F4XKK3"/>